<proteinExistence type="predicted"/>
<evidence type="ECO:0000313" key="14">
    <source>
        <dbReference type="EMBL" id="SBO95006.1"/>
    </source>
</evidence>
<dbReference type="GO" id="GO:0005886">
    <property type="term" value="C:plasma membrane"/>
    <property type="evidence" value="ECO:0007669"/>
    <property type="project" value="UniProtKB-SubCell"/>
</dbReference>
<dbReference type="Gene3D" id="1.10.10.1320">
    <property type="entry name" value="Anti-sigma factor, zinc-finger domain"/>
    <property type="match status" value="1"/>
</dbReference>
<evidence type="ECO:0000256" key="6">
    <source>
        <dbReference type="ARBA" id="ARBA00023015"/>
    </source>
</evidence>
<comment type="subcellular location">
    <subcellularLocation>
        <location evidence="2">Cell membrane</location>
    </subcellularLocation>
    <subcellularLocation>
        <location evidence="1">Membrane</location>
        <topology evidence="1">Single-pass membrane protein</topology>
    </subcellularLocation>
</comment>
<dbReference type="GO" id="GO:0016989">
    <property type="term" value="F:sigma factor antagonist activity"/>
    <property type="evidence" value="ECO:0007669"/>
    <property type="project" value="TreeGrafter"/>
</dbReference>
<evidence type="ECO:0000256" key="7">
    <source>
        <dbReference type="ARBA" id="ARBA00023136"/>
    </source>
</evidence>
<gene>
    <name evidence="14" type="ORF">BN4615_P4522</name>
</gene>
<evidence type="ECO:0000256" key="11">
    <source>
        <dbReference type="SAM" id="MobiDB-lite"/>
    </source>
</evidence>
<evidence type="ECO:0000256" key="9">
    <source>
        <dbReference type="ARBA" id="ARBA00029829"/>
    </source>
</evidence>
<evidence type="ECO:0000256" key="8">
    <source>
        <dbReference type="ARBA" id="ARBA00023163"/>
    </source>
</evidence>
<dbReference type="AlphaFoldDB" id="A0A1M4E863"/>
<keyword evidence="6" id="KW-0805">Transcription regulation</keyword>
<dbReference type="GO" id="GO:0006417">
    <property type="term" value="P:regulation of translation"/>
    <property type="evidence" value="ECO:0007669"/>
    <property type="project" value="TreeGrafter"/>
</dbReference>
<protein>
    <recommendedName>
        <fullName evidence="10">Regulator of SigK</fullName>
    </recommendedName>
    <alternativeName>
        <fullName evidence="9">Sigma-K anti-sigma factor RskA</fullName>
    </alternativeName>
</protein>
<accession>A0A1M4E863</accession>
<evidence type="ECO:0000256" key="3">
    <source>
        <dbReference type="ARBA" id="ARBA00022475"/>
    </source>
</evidence>
<reference evidence="14" key="1">
    <citation type="submission" date="2016-04" db="EMBL/GenBank/DDBJ databases">
        <authorList>
            <person name="Evans L.H."/>
            <person name="Alamgir A."/>
            <person name="Owens N."/>
            <person name="Weber N.D."/>
            <person name="Virtaneva K."/>
            <person name="Barbian K."/>
            <person name="Babar A."/>
            <person name="Rosenke K."/>
        </authorList>
    </citation>
    <scope>NUCLEOTIDE SEQUENCE</scope>
    <source>
        <strain evidence="14">Nono1</strain>
    </source>
</reference>
<keyword evidence="7 12" id="KW-0472">Membrane</keyword>
<keyword evidence="5 12" id="KW-1133">Transmembrane helix</keyword>
<feature type="domain" description="Anti-sigma K factor RskA C-terminal" evidence="13">
    <location>
        <begin position="150"/>
        <end position="285"/>
    </location>
</feature>
<evidence type="ECO:0000256" key="4">
    <source>
        <dbReference type="ARBA" id="ARBA00022692"/>
    </source>
</evidence>
<dbReference type="PANTHER" id="PTHR37461:SF1">
    <property type="entry name" value="ANTI-SIGMA-K FACTOR RSKA"/>
    <property type="match status" value="1"/>
</dbReference>
<evidence type="ECO:0000256" key="10">
    <source>
        <dbReference type="ARBA" id="ARBA00030803"/>
    </source>
</evidence>
<feature type="transmembrane region" description="Helical" evidence="12">
    <location>
        <begin position="144"/>
        <end position="164"/>
    </location>
</feature>
<sequence length="293" mass="31538">MKDELHTLSGAYAVHALPYAEWVLFDKHLHACATCAAEVRHLRETAARLAETVAERPPARLRQRLLDAASRSRGFEDPPQQVREDSPTVWRRPPAAAPAPGDTQQPATLSLPPEEPAYRPGPSIPVTADNGQRVVPLRRRRTRLMAALTAVSAAAAVALGAVAFDARRDLGDLTSRNEEMVAVLAAPDAKTMREPVTTGGTATVVISRDMGRMVFTSSGLAELPDTKGYELWLMGPEGPRPAGLLDRRQDGVSHPMTLAPLDRDGHVALTIEPAGGSERPTTQPIMLAELPEA</sequence>
<evidence type="ECO:0000259" key="13">
    <source>
        <dbReference type="Pfam" id="PF10099"/>
    </source>
</evidence>
<organism evidence="14">
    <name type="scientific">Nonomuraea gerenzanensis</name>
    <dbReference type="NCBI Taxonomy" id="93944"/>
    <lineage>
        <taxon>Bacteria</taxon>
        <taxon>Bacillati</taxon>
        <taxon>Actinomycetota</taxon>
        <taxon>Actinomycetes</taxon>
        <taxon>Streptosporangiales</taxon>
        <taxon>Streptosporangiaceae</taxon>
        <taxon>Nonomuraea</taxon>
    </lineage>
</organism>
<evidence type="ECO:0000256" key="2">
    <source>
        <dbReference type="ARBA" id="ARBA00004236"/>
    </source>
</evidence>
<dbReference type="PANTHER" id="PTHR37461">
    <property type="entry name" value="ANTI-SIGMA-K FACTOR RSKA"/>
    <property type="match status" value="1"/>
</dbReference>
<dbReference type="EMBL" id="LT559118">
    <property type="protein sequence ID" value="SBO95006.1"/>
    <property type="molecule type" value="Genomic_DNA"/>
</dbReference>
<evidence type="ECO:0000256" key="5">
    <source>
        <dbReference type="ARBA" id="ARBA00022989"/>
    </source>
</evidence>
<dbReference type="RefSeq" id="WP_225274415.1">
    <property type="nucleotide sequence ID" value="NZ_CP084058.1"/>
</dbReference>
<dbReference type="InterPro" id="IPR018764">
    <property type="entry name" value="RskA_C"/>
</dbReference>
<dbReference type="InterPro" id="IPR041916">
    <property type="entry name" value="Anti_sigma_zinc_sf"/>
</dbReference>
<keyword evidence="4 12" id="KW-0812">Transmembrane</keyword>
<keyword evidence="8" id="KW-0804">Transcription</keyword>
<name>A0A1M4E863_9ACTN</name>
<evidence type="ECO:0000256" key="1">
    <source>
        <dbReference type="ARBA" id="ARBA00004167"/>
    </source>
</evidence>
<dbReference type="Pfam" id="PF10099">
    <property type="entry name" value="RskA_C"/>
    <property type="match status" value="1"/>
</dbReference>
<dbReference type="InterPro" id="IPR051474">
    <property type="entry name" value="Anti-sigma-K/W_factor"/>
</dbReference>
<evidence type="ECO:0000256" key="12">
    <source>
        <dbReference type="SAM" id="Phobius"/>
    </source>
</evidence>
<feature type="region of interest" description="Disordered" evidence="11">
    <location>
        <begin position="69"/>
        <end position="130"/>
    </location>
</feature>
<keyword evidence="3" id="KW-1003">Cell membrane</keyword>